<organism evidence="1 2">
    <name type="scientific">Pseudozyma flocculosa</name>
    <dbReference type="NCBI Taxonomy" id="84751"/>
    <lineage>
        <taxon>Eukaryota</taxon>
        <taxon>Fungi</taxon>
        <taxon>Dikarya</taxon>
        <taxon>Basidiomycota</taxon>
        <taxon>Ustilaginomycotina</taxon>
        <taxon>Ustilaginomycetes</taxon>
        <taxon>Ustilaginales</taxon>
        <taxon>Ustilaginaceae</taxon>
        <taxon>Pseudozyma</taxon>
    </lineage>
</organism>
<keyword evidence="2" id="KW-1185">Reference proteome</keyword>
<dbReference type="EMBL" id="OOIP01000033">
    <property type="protein sequence ID" value="SPO41879.1"/>
    <property type="molecule type" value="Genomic_DNA"/>
</dbReference>
<protein>
    <submittedName>
        <fullName evidence="1">Uncharacterized protein</fullName>
    </submittedName>
</protein>
<evidence type="ECO:0000313" key="1">
    <source>
        <dbReference type="EMBL" id="SPO41879.1"/>
    </source>
</evidence>
<accession>A0A5C3FES8</accession>
<dbReference type="Proteomes" id="UP000323386">
    <property type="component" value="Unassembled WGS sequence"/>
</dbReference>
<evidence type="ECO:0000313" key="2">
    <source>
        <dbReference type="Proteomes" id="UP000323386"/>
    </source>
</evidence>
<gene>
    <name evidence="1" type="ORF">PSFLO_07361</name>
</gene>
<proteinExistence type="predicted"/>
<reference evidence="1 2" key="1">
    <citation type="submission" date="2018-03" db="EMBL/GenBank/DDBJ databases">
        <authorList>
            <person name="Guldener U."/>
        </authorList>
    </citation>
    <scope>NUCLEOTIDE SEQUENCE [LARGE SCALE GENOMIC DNA]</scope>
    <source>
        <strain evidence="1 2">DAOM196992</strain>
    </source>
</reference>
<dbReference type="AlphaFoldDB" id="A0A5C3FES8"/>
<sequence length="254" mass="27281">MASVRGSTTAAAFCTPILPLLARDAAARSCSSRRTVHGARLSLPPDAPGPLDAAIPARLSIPHVSSMLLSRSLARPNRHPPYRCRPPRLRPCIPRPALFADMDSASAAAAAPLLNPANKQMPLSSSDAAAAAAAPVTMLLPSPRPAPLLCGLHGFTSLHDSTRIPLRDPSFFRAAPAPDRYGCRRVAPSSPNATDTLYHFLGLLPALCRRHRLPLPLPRHSREPVTFPVADLQHKTRRSSSCLRPRLAPLLHLL</sequence>
<name>A0A5C3FES8_9BASI</name>